<dbReference type="STRING" id="1365950.SAMN05428963_102231"/>
<accession>A0A1T4MPU9</accession>
<reference evidence="2 3" key="1">
    <citation type="submission" date="2017-02" db="EMBL/GenBank/DDBJ databases">
        <authorList>
            <person name="Peterson S.W."/>
        </authorList>
    </citation>
    <scope>NUCLEOTIDE SEQUENCE [LARGE SCALE GENOMIC DNA]</scope>
    <source>
        <strain evidence="2 3">USBA 369</strain>
    </source>
</reference>
<protein>
    <submittedName>
        <fullName evidence="2">Adenine/guanine phosphoribosyltransferase</fullName>
    </submittedName>
</protein>
<evidence type="ECO:0000313" key="2">
    <source>
        <dbReference type="EMBL" id="SJZ69079.1"/>
    </source>
</evidence>
<dbReference type="AlphaFoldDB" id="A0A1T4MPU9"/>
<name>A0A1T4MPU9_9HYPH</name>
<keyword evidence="2" id="KW-0808">Transferase</keyword>
<sequence length="226" mass="24558">MQPHEFWQEFEPEGEAPEALSFADVYPARLPDGRVLRLPIRPRAEGGTGLASLIISQASFHVQESLAKALAERAAEFSPEVVVGLPTLGLTLASAVARRLRHERYVPLGTSKKFWYDEALSVPLSSVTSPDHEKRLYLDPRMLPLIAGKRVLLVDDVISSGSSAAAGITLLAACGVTPIALGAAMLQSDRWRETLSALDPSWPEKTVAVFSTPLLKRCGERGCWMA</sequence>
<dbReference type="Gene3D" id="3.40.50.2020">
    <property type="match status" value="1"/>
</dbReference>
<dbReference type="InterPro" id="IPR029057">
    <property type="entry name" value="PRTase-like"/>
</dbReference>
<dbReference type="EMBL" id="FUXL01000002">
    <property type="protein sequence ID" value="SJZ69079.1"/>
    <property type="molecule type" value="Genomic_DNA"/>
</dbReference>
<evidence type="ECO:0000313" key="3">
    <source>
        <dbReference type="Proteomes" id="UP000190135"/>
    </source>
</evidence>
<dbReference type="RefSeq" id="WP_078706916.1">
    <property type="nucleotide sequence ID" value="NZ_FUXL01000002.1"/>
</dbReference>
<organism evidence="2 3">
    <name type="scientific">Consotaella salsifontis</name>
    <dbReference type="NCBI Taxonomy" id="1365950"/>
    <lineage>
        <taxon>Bacteria</taxon>
        <taxon>Pseudomonadati</taxon>
        <taxon>Pseudomonadota</taxon>
        <taxon>Alphaproteobacteria</taxon>
        <taxon>Hyphomicrobiales</taxon>
        <taxon>Aurantimonadaceae</taxon>
        <taxon>Consotaella</taxon>
    </lineage>
</organism>
<gene>
    <name evidence="2" type="ORF">SAMN05428963_102231</name>
</gene>
<evidence type="ECO:0000259" key="1">
    <source>
        <dbReference type="Pfam" id="PF00156"/>
    </source>
</evidence>
<proteinExistence type="predicted"/>
<dbReference type="CDD" id="cd06223">
    <property type="entry name" value="PRTases_typeI"/>
    <property type="match status" value="1"/>
</dbReference>
<dbReference type="InterPro" id="IPR000836">
    <property type="entry name" value="PRTase_dom"/>
</dbReference>
<dbReference type="PANTHER" id="PTHR43218:SF1">
    <property type="entry name" value="PHOSPHORIBOSYLTRANSFERASE"/>
    <property type="match status" value="1"/>
</dbReference>
<dbReference type="SUPFAM" id="SSF53271">
    <property type="entry name" value="PRTase-like"/>
    <property type="match status" value="1"/>
</dbReference>
<dbReference type="Pfam" id="PF00156">
    <property type="entry name" value="Pribosyltran"/>
    <property type="match status" value="1"/>
</dbReference>
<dbReference type="Proteomes" id="UP000190135">
    <property type="component" value="Unassembled WGS sequence"/>
</dbReference>
<dbReference type="NCBIfam" id="NF004689">
    <property type="entry name" value="PRK06031.1"/>
    <property type="match status" value="1"/>
</dbReference>
<keyword evidence="2" id="KW-0328">Glycosyltransferase</keyword>
<dbReference type="GO" id="GO:0016757">
    <property type="term" value="F:glycosyltransferase activity"/>
    <property type="evidence" value="ECO:0007669"/>
    <property type="project" value="UniProtKB-KW"/>
</dbReference>
<keyword evidence="3" id="KW-1185">Reference proteome</keyword>
<dbReference type="PANTHER" id="PTHR43218">
    <property type="entry name" value="PHOSPHORIBOSYLTRANSFERASE-RELATED"/>
    <property type="match status" value="1"/>
</dbReference>
<feature type="domain" description="Phosphoribosyltransferase" evidence="1">
    <location>
        <begin position="63"/>
        <end position="191"/>
    </location>
</feature>
<dbReference type="OrthoDB" id="7060065at2"/>